<feature type="domain" description="N-acetyltransferase" evidence="1">
    <location>
        <begin position="8"/>
        <end position="93"/>
    </location>
</feature>
<dbReference type="PROSITE" id="PS51729">
    <property type="entry name" value="GNAT_YJDJ"/>
    <property type="match status" value="1"/>
</dbReference>
<dbReference type="Gene3D" id="3.40.630.30">
    <property type="match status" value="1"/>
</dbReference>
<dbReference type="SUPFAM" id="SSF55729">
    <property type="entry name" value="Acyl-CoA N-acyltransferases (Nat)"/>
    <property type="match status" value="1"/>
</dbReference>
<proteinExistence type="predicted"/>
<dbReference type="RefSeq" id="WP_208239210.1">
    <property type="nucleotide sequence ID" value="NZ_BAAAQU010000002.1"/>
</dbReference>
<organism evidence="2 3">
    <name type="scientific">Leucobacter tardus</name>
    <dbReference type="NCBI Taxonomy" id="501483"/>
    <lineage>
        <taxon>Bacteria</taxon>
        <taxon>Bacillati</taxon>
        <taxon>Actinomycetota</taxon>
        <taxon>Actinomycetes</taxon>
        <taxon>Micrococcales</taxon>
        <taxon>Microbacteriaceae</taxon>
        <taxon>Leucobacter</taxon>
    </lineage>
</organism>
<dbReference type="AlphaFoldDB" id="A0A939TNA2"/>
<dbReference type="InterPro" id="IPR016181">
    <property type="entry name" value="Acyl_CoA_acyltransferase"/>
</dbReference>
<keyword evidence="3" id="KW-1185">Reference proteome</keyword>
<evidence type="ECO:0000259" key="1">
    <source>
        <dbReference type="PROSITE" id="PS51729"/>
    </source>
</evidence>
<dbReference type="InterPro" id="IPR045057">
    <property type="entry name" value="Gcn5-rel_NAT"/>
</dbReference>
<comment type="caution">
    <text evidence="2">The sequence shown here is derived from an EMBL/GenBank/DDBJ whole genome shotgun (WGS) entry which is preliminary data.</text>
</comment>
<dbReference type="PANTHER" id="PTHR31435">
    <property type="entry name" value="PROTEIN NATD1"/>
    <property type="match status" value="1"/>
</dbReference>
<dbReference type="InterPro" id="IPR031165">
    <property type="entry name" value="GNAT_YJDJ"/>
</dbReference>
<sequence length="93" mass="10037">MAADIEFTHEPDQHRFTAVRASDGAHVGEAHYRLLGDDGIDFDHTWVPTASRGQGIASRLVHAAVTSDLARGRTIAASCPFVAAYLRDHPDVA</sequence>
<dbReference type="Proteomes" id="UP000668403">
    <property type="component" value="Unassembled WGS sequence"/>
</dbReference>
<dbReference type="Pfam" id="PF14542">
    <property type="entry name" value="Acetyltransf_CG"/>
    <property type="match status" value="1"/>
</dbReference>
<accession>A0A939TNA2</accession>
<name>A0A939TNA2_9MICO</name>
<gene>
    <name evidence="2" type="ORF">J4H85_09950</name>
</gene>
<evidence type="ECO:0000313" key="2">
    <source>
        <dbReference type="EMBL" id="MBO2990313.1"/>
    </source>
</evidence>
<protein>
    <submittedName>
        <fullName evidence="2">N-acetyltransferase</fullName>
    </submittedName>
</protein>
<dbReference type="PANTHER" id="PTHR31435:SF9">
    <property type="entry name" value="PROTEIN NATD1"/>
    <property type="match status" value="1"/>
</dbReference>
<reference evidence="2" key="1">
    <citation type="submission" date="2021-03" db="EMBL/GenBank/DDBJ databases">
        <title>Leucobacter chromiisoli sp. nov., isolated from chromium-containing soil of chemical plant.</title>
        <authorList>
            <person name="Xu Z."/>
        </authorList>
    </citation>
    <scope>NUCLEOTIDE SEQUENCE</scope>
    <source>
        <strain evidence="2">K 70/01</strain>
    </source>
</reference>
<evidence type="ECO:0000313" key="3">
    <source>
        <dbReference type="Proteomes" id="UP000668403"/>
    </source>
</evidence>
<dbReference type="EMBL" id="JAGFBF010000005">
    <property type="protein sequence ID" value="MBO2990313.1"/>
    <property type="molecule type" value="Genomic_DNA"/>
</dbReference>